<dbReference type="Proteomes" id="UP000295293">
    <property type="component" value="Unassembled WGS sequence"/>
</dbReference>
<keyword evidence="3" id="KW-1185">Reference proteome</keyword>
<dbReference type="RefSeq" id="WP_133817798.1">
    <property type="nucleotide sequence ID" value="NZ_SNZH01000003.1"/>
</dbReference>
<protein>
    <submittedName>
        <fullName evidence="2">Uncharacterized protein</fullName>
    </submittedName>
</protein>
<proteinExistence type="predicted"/>
<dbReference type="AlphaFoldDB" id="A0A4V3DN07"/>
<reference evidence="2 3" key="1">
    <citation type="submission" date="2019-03" db="EMBL/GenBank/DDBJ databases">
        <title>Genomic Encyclopedia of Type Strains, Phase IV (KMG-IV): sequencing the most valuable type-strain genomes for metagenomic binning, comparative biology and taxonomic classification.</title>
        <authorList>
            <person name="Goeker M."/>
        </authorList>
    </citation>
    <scope>NUCLEOTIDE SEQUENCE [LARGE SCALE GENOMIC DNA]</scope>
    <source>
        <strain evidence="2 3">DSM 21667</strain>
    </source>
</reference>
<dbReference type="EMBL" id="SNZH01000003">
    <property type="protein sequence ID" value="TDR46666.1"/>
    <property type="molecule type" value="Genomic_DNA"/>
</dbReference>
<feature type="region of interest" description="Disordered" evidence="1">
    <location>
        <begin position="46"/>
        <end position="69"/>
    </location>
</feature>
<dbReference type="OrthoDB" id="5959788at2"/>
<name>A0A4V3DN07_9GAMM</name>
<feature type="compositionally biased region" description="Basic residues" evidence="1">
    <location>
        <begin position="60"/>
        <end position="69"/>
    </location>
</feature>
<comment type="caution">
    <text evidence="2">The sequence shown here is derived from an EMBL/GenBank/DDBJ whole genome shotgun (WGS) entry which is preliminary data.</text>
</comment>
<organism evidence="2 3">
    <name type="scientific">Tahibacter aquaticus</name>
    <dbReference type="NCBI Taxonomy" id="520092"/>
    <lineage>
        <taxon>Bacteria</taxon>
        <taxon>Pseudomonadati</taxon>
        <taxon>Pseudomonadota</taxon>
        <taxon>Gammaproteobacteria</taxon>
        <taxon>Lysobacterales</taxon>
        <taxon>Rhodanobacteraceae</taxon>
        <taxon>Tahibacter</taxon>
    </lineage>
</organism>
<sequence length="221" mass="22868">MSDRQPPTVVNHDLVGSALRALPPAAAPAGGWEALAASLRAAGLAHGEDDAPTAAVRPHPAPRRPHQRAAGRRWIPAALAAGLGLLALSLVPLNRPAPATQAGSGNPPAAIATAASDDKTELAQLRGESARIEEWLRTLRADETPLDGRSLMAATEIEDMIGLIDLQLAAGNDAGSDARVLWHNRVELLRDLAAVRTTFSLAGTGIAANGTAAVPDNWTTL</sequence>
<evidence type="ECO:0000313" key="2">
    <source>
        <dbReference type="EMBL" id="TDR46666.1"/>
    </source>
</evidence>
<evidence type="ECO:0000256" key="1">
    <source>
        <dbReference type="SAM" id="MobiDB-lite"/>
    </source>
</evidence>
<evidence type="ECO:0000313" key="3">
    <source>
        <dbReference type="Proteomes" id="UP000295293"/>
    </source>
</evidence>
<accession>A0A4V3DN07</accession>
<gene>
    <name evidence="2" type="ORF">DFR29_103202</name>
</gene>